<name>A0A5A7UGY0_CUCMM</name>
<dbReference type="EMBL" id="SSTE01008830">
    <property type="protein sequence ID" value="KAA0054520.1"/>
    <property type="molecule type" value="Genomic_DNA"/>
</dbReference>
<evidence type="ECO:0000256" key="1">
    <source>
        <dbReference type="SAM" id="MobiDB-lite"/>
    </source>
</evidence>
<comment type="caution">
    <text evidence="2">The sequence shown here is derived from an EMBL/GenBank/DDBJ whole genome shotgun (WGS) entry which is preliminary data.</text>
</comment>
<feature type="region of interest" description="Disordered" evidence="1">
    <location>
        <begin position="80"/>
        <end position="104"/>
    </location>
</feature>
<reference evidence="2 3" key="1">
    <citation type="submission" date="2019-08" db="EMBL/GenBank/DDBJ databases">
        <title>Draft genome sequences of two oriental melons (Cucumis melo L. var makuwa).</title>
        <authorList>
            <person name="Kwon S.-Y."/>
        </authorList>
    </citation>
    <scope>NUCLEOTIDE SEQUENCE [LARGE SCALE GENOMIC DNA]</scope>
    <source>
        <strain evidence="3">cv. SW 3</strain>
        <tissue evidence="2">Leaf</tissue>
    </source>
</reference>
<organism evidence="2 3">
    <name type="scientific">Cucumis melo var. makuwa</name>
    <name type="common">Oriental melon</name>
    <dbReference type="NCBI Taxonomy" id="1194695"/>
    <lineage>
        <taxon>Eukaryota</taxon>
        <taxon>Viridiplantae</taxon>
        <taxon>Streptophyta</taxon>
        <taxon>Embryophyta</taxon>
        <taxon>Tracheophyta</taxon>
        <taxon>Spermatophyta</taxon>
        <taxon>Magnoliopsida</taxon>
        <taxon>eudicotyledons</taxon>
        <taxon>Gunneridae</taxon>
        <taxon>Pentapetalae</taxon>
        <taxon>rosids</taxon>
        <taxon>fabids</taxon>
        <taxon>Cucurbitales</taxon>
        <taxon>Cucurbitaceae</taxon>
        <taxon>Benincaseae</taxon>
        <taxon>Cucumis</taxon>
    </lineage>
</organism>
<accession>A0A5A7UGY0</accession>
<evidence type="ECO:0000313" key="3">
    <source>
        <dbReference type="Proteomes" id="UP000321393"/>
    </source>
</evidence>
<evidence type="ECO:0000313" key="2">
    <source>
        <dbReference type="EMBL" id="KAA0054520.1"/>
    </source>
</evidence>
<protein>
    <submittedName>
        <fullName evidence="2">RING-H2 finger protein ATL66</fullName>
    </submittedName>
</protein>
<feature type="compositionally biased region" description="Basic and acidic residues" evidence="1">
    <location>
        <begin position="93"/>
        <end position="104"/>
    </location>
</feature>
<sequence length="120" mass="13736">MELFDNWVKSHLATKGFLNKHFSYYNDLSYMFEKDRVMGACLETFVDVGSNVSGGYEGFSNEDGNNMKIPMMYSQGLDMPPKDIMGTQPSHSSEGRRVQADKKGSREARMWKLWKSFVVS</sequence>
<proteinExistence type="predicted"/>
<dbReference type="OrthoDB" id="595759at2759"/>
<dbReference type="Proteomes" id="UP000321393">
    <property type="component" value="Unassembled WGS sequence"/>
</dbReference>
<dbReference type="AlphaFoldDB" id="A0A5A7UGY0"/>
<gene>
    <name evidence="2" type="ORF">E6C27_scaffold24G003020</name>
</gene>